<evidence type="ECO:0000313" key="1">
    <source>
        <dbReference type="EMBL" id="QHT85328.1"/>
    </source>
</evidence>
<dbReference type="EMBL" id="MN740041">
    <property type="protein sequence ID" value="QHT85328.1"/>
    <property type="molecule type" value="Genomic_DNA"/>
</dbReference>
<organism evidence="1">
    <name type="scientific">viral metagenome</name>
    <dbReference type="NCBI Taxonomy" id="1070528"/>
    <lineage>
        <taxon>unclassified sequences</taxon>
        <taxon>metagenomes</taxon>
        <taxon>organismal metagenomes</taxon>
    </lineage>
</organism>
<protein>
    <submittedName>
        <fullName evidence="1">Uncharacterized protein</fullName>
    </submittedName>
</protein>
<name>A0A6C0HX19_9ZZZZ</name>
<dbReference type="AlphaFoldDB" id="A0A6C0HX19"/>
<accession>A0A6C0HX19</accession>
<sequence length="99" mass="11573">MEFEKVTELIPGTKYKIKYCDVVTYEGIYLKRDGNYRIFKNATIGNTVVKLFKQDVSGHHVYYVPIFHRDRIQSDMEQRAVNKLLQQIIGDPTFSAPPF</sequence>
<proteinExistence type="predicted"/>
<reference evidence="1" key="1">
    <citation type="journal article" date="2020" name="Nature">
        <title>Giant virus diversity and host interactions through global metagenomics.</title>
        <authorList>
            <person name="Schulz F."/>
            <person name="Roux S."/>
            <person name="Paez-Espino D."/>
            <person name="Jungbluth S."/>
            <person name="Walsh D.A."/>
            <person name="Denef V.J."/>
            <person name="McMahon K.D."/>
            <person name="Konstantinidis K.T."/>
            <person name="Eloe-Fadrosh E.A."/>
            <person name="Kyrpides N.C."/>
            <person name="Woyke T."/>
        </authorList>
    </citation>
    <scope>NUCLEOTIDE SEQUENCE</scope>
    <source>
        <strain evidence="1">GVMAG-M-3300023184-17</strain>
    </source>
</reference>